<evidence type="ECO:0008006" key="3">
    <source>
        <dbReference type="Google" id="ProtNLM"/>
    </source>
</evidence>
<evidence type="ECO:0000313" key="2">
    <source>
        <dbReference type="Proteomes" id="UP000253529"/>
    </source>
</evidence>
<gene>
    <name evidence="1" type="ORF">DFR50_12961</name>
</gene>
<comment type="caution">
    <text evidence="1">The sequence shown here is derived from an EMBL/GenBank/DDBJ whole genome shotgun (WGS) entry which is preliminary data.</text>
</comment>
<reference evidence="1 2" key="1">
    <citation type="submission" date="2018-06" db="EMBL/GenBank/DDBJ databases">
        <title>Genomic Encyclopedia of Type Strains, Phase IV (KMG-IV): sequencing the most valuable type-strain genomes for metagenomic binning, comparative biology and taxonomic classification.</title>
        <authorList>
            <person name="Goeker M."/>
        </authorList>
    </citation>
    <scope>NUCLEOTIDE SEQUENCE [LARGE SCALE GENOMIC DNA]</scope>
    <source>
        <strain evidence="1 2">DSM 24875</strain>
    </source>
</reference>
<keyword evidence="2" id="KW-1185">Reference proteome</keyword>
<protein>
    <recommendedName>
        <fullName evidence="3">GAF domain-containing protein</fullName>
    </recommendedName>
</protein>
<sequence>MSTTSIKLERLFALRGASEAAPGAETNPGARAGPGPFAGWRRQALETTAFLAVIAVGAHRLAGDADLAGLPHPYWLPVLLASCQYGVSGGMIAAVVASGVYVLGLSPQSAAQDFYAYARNVAVQPAMWLATALVLGGLRSLHLHQYAELSEQFALCRRRAADIGDGLEQAVAEINALERRIAEDAGSVAAMSRSLAQIDLSDRRAAAASFGELFRAGTGTATFVLYLRVGGGYAPVCAVERDAPCPTAAMATLSEADMESMIAEGARRGVVAGEGDAFGPRRRIVVAPPSGVGGERLAAIVCDLQESQDLRQFGRRAEDLASALATLLAACPNATPGNRP</sequence>
<dbReference type="AlphaFoldDB" id="A0A366EXK9"/>
<dbReference type="RefSeq" id="WP_113891501.1">
    <property type="nucleotide sequence ID" value="NZ_QNRK01000029.1"/>
</dbReference>
<evidence type="ECO:0000313" key="1">
    <source>
        <dbReference type="EMBL" id="RBP07131.1"/>
    </source>
</evidence>
<dbReference type="EMBL" id="QNRK01000029">
    <property type="protein sequence ID" value="RBP07131.1"/>
    <property type="molecule type" value="Genomic_DNA"/>
</dbReference>
<proteinExistence type="predicted"/>
<dbReference type="OrthoDB" id="7466307at2"/>
<organism evidence="1 2">
    <name type="scientific">Roseiarcus fermentans</name>
    <dbReference type="NCBI Taxonomy" id="1473586"/>
    <lineage>
        <taxon>Bacteria</taxon>
        <taxon>Pseudomonadati</taxon>
        <taxon>Pseudomonadota</taxon>
        <taxon>Alphaproteobacteria</taxon>
        <taxon>Hyphomicrobiales</taxon>
        <taxon>Roseiarcaceae</taxon>
        <taxon>Roseiarcus</taxon>
    </lineage>
</organism>
<dbReference type="Proteomes" id="UP000253529">
    <property type="component" value="Unassembled WGS sequence"/>
</dbReference>
<accession>A0A366EXK9</accession>
<name>A0A366EXK9_9HYPH</name>